<evidence type="ECO:0000313" key="2">
    <source>
        <dbReference type="Proteomes" id="UP000675781"/>
    </source>
</evidence>
<dbReference type="InterPro" id="IPR058532">
    <property type="entry name" value="YjbR/MT2646/Rv2570-like"/>
</dbReference>
<accession>A0A941ES87</accession>
<gene>
    <name evidence="1" type="ORF">KDL01_24995</name>
</gene>
<organism evidence="1 2">
    <name type="scientific">Actinospica durhamensis</name>
    <dbReference type="NCBI Taxonomy" id="1508375"/>
    <lineage>
        <taxon>Bacteria</taxon>
        <taxon>Bacillati</taxon>
        <taxon>Actinomycetota</taxon>
        <taxon>Actinomycetes</taxon>
        <taxon>Catenulisporales</taxon>
        <taxon>Actinospicaceae</taxon>
        <taxon>Actinospica</taxon>
    </lineage>
</organism>
<dbReference type="InterPro" id="IPR038056">
    <property type="entry name" value="YjbR-like_sf"/>
</dbReference>
<dbReference type="Gene3D" id="3.90.1150.30">
    <property type="match status" value="1"/>
</dbReference>
<dbReference type="GO" id="GO:0003677">
    <property type="term" value="F:DNA binding"/>
    <property type="evidence" value="ECO:0007669"/>
    <property type="project" value="UniProtKB-KW"/>
</dbReference>
<reference evidence="1" key="1">
    <citation type="submission" date="2021-04" db="EMBL/GenBank/DDBJ databases">
        <title>Genome based classification of Actinospica acidithermotolerans sp. nov., an actinobacterium isolated from an Indonesian hot spring.</title>
        <authorList>
            <person name="Kusuma A.B."/>
            <person name="Putra K.E."/>
            <person name="Nafisah S."/>
            <person name="Loh J."/>
            <person name="Nouioui I."/>
            <person name="Goodfellow M."/>
        </authorList>
    </citation>
    <scope>NUCLEOTIDE SEQUENCE</scope>
    <source>
        <strain evidence="1">CSCA 57</strain>
    </source>
</reference>
<name>A0A941ES87_9ACTN</name>
<keyword evidence="2" id="KW-1185">Reference proteome</keyword>
<evidence type="ECO:0000313" key="1">
    <source>
        <dbReference type="EMBL" id="MBR7836560.1"/>
    </source>
</evidence>
<dbReference type="AlphaFoldDB" id="A0A941ES87"/>
<comment type="caution">
    <text evidence="1">The sequence shown here is derived from an EMBL/GenBank/DDBJ whole genome shotgun (WGS) entry which is preliminary data.</text>
</comment>
<protein>
    <submittedName>
        <fullName evidence="1">MmcQ/YjbR family DNA-binding protein</fullName>
    </submittedName>
</protein>
<dbReference type="Pfam" id="PF04237">
    <property type="entry name" value="YjbR"/>
    <property type="match status" value="1"/>
</dbReference>
<keyword evidence="1" id="KW-0238">DNA-binding</keyword>
<dbReference type="SUPFAM" id="SSF142906">
    <property type="entry name" value="YjbR-like"/>
    <property type="match status" value="1"/>
</dbReference>
<dbReference type="EMBL" id="JAGSOG010000148">
    <property type="protein sequence ID" value="MBR7836560.1"/>
    <property type="molecule type" value="Genomic_DNA"/>
</dbReference>
<proteinExistence type="predicted"/>
<sequence length="123" mass="13280">MAVSVADLLAYSLGKPGAFEDDPWGGDIVAKVGGKIFAFFGDPETSTAMGVKCGRDRDAADEWVARYPEDVEPSSYIGRFGWNSLTVGGAIPDQDLFEALDTSYLEIVVKLPNRDRPAGYEKA</sequence>
<dbReference type="Proteomes" id="UP000675781">
    <property type="component" value="Unassembled WGS sequence"/>
</dbReference>